<feature type="domain" description="Mur ligase central" evidence="17">
    <location>
        <begin position="112"/>
        <end position="284"/>
    </location>
</feature>
<keyword evidence="5 18" id="KW-0436">Ligase</keyword>
<evidence type="ECO:0000256" key="6">
    <source>
        <dbReference type="ARBA" id="ARBA00022618"/>
    </source>
</evidence>
<gene>
    <name evidence="18" type="ORF">BN938_1308</name>
</gene>
<keyword evidence="19" id="KW-1185">Reference proteome</keyword>
<evidence type="ECO:0000256" key="13">
    <source>
        <dbReference type="ARBA" id="ARBA00047833"/>
    </source>
</evidence>
<comment type="catalytic activity">
    <reaction evidence="13">
        <text>UDP-N-acetyl-alpha-D-muramate + L-alanine + ATP = UDP-N-acetyl-alpha-D-muramoyl-L-alanine + ADP + phosphate + H(+)</text>
        <dbReference type="Rhea" id="RHEA:23372"/>
        <dbReference type="ChEBI" id="CHEBI:15378"/>
        <dbReference type="ChEBI" id="CHEBI:30616"/>
        <dbReference type="ChEBI" id="CHEBI:43474"/>
        <dbReference type="ChEBI" id="CHEBI:57972"/>
        <dbReference type="ChEBI" id="CHEBI:70757"/>
        <dbReference type="ChEBI" id="CHEBI:83898"/>
        <dbReference type="ChEBI" id="CHEBI:456216"/>
        <dbReference type="EC" id="6.3.2.8"/>
    </reaction>
</comment>
<dbReference type="GO" id="GO:0005524">
    <property type="term" value="F:ATP binding"/>
    <property type="evidence" value="ECO:0007669"/>
    <property type="project" value="UniProtKB-KW"/>
</dbReference>
<dbReference type="NCBIfam" id="TIGR01082">
    <property type="entry name" value="murC"/>
    <property type="match status" value="1"/>
</dbReference>
<evidence type="ECO:0000313" key="19">
    <source>
        <dbReference type="Proteomes" id="UP000027616"/>
    </source>
</evidence>
<dbReference type="Proteomes" id="UP000027616">
    <property type="component" value="Chromosome I"/>
</dbReference>
<dbReference type="eggNOG" id="COG0773">
    <property type="taxonomic scope" value="Bacteria"/>
</dbReference>
<comment type="pathway">
    <text evidence="2">Cell wall biogenesis; peptidoglycan biosynthesis.</text>
</comment>
<organism evidence="18 19">
    <name type="scientific">Mucinivorans hirudinis</name>
    <dbReference type="NCBI Taxonomy" id="1433126"/>
    <lineage>
        <taxon>Bacteria</taxon>
        <taxon>Pseudomonadati</taxon>
        <taxon>Bacteroidota</taxon>
        <taxon>Bacteroidia</taxon>
        <taxon>Bacteroidales</taxon>
        <taxon>Rikenellaceae</taxon>
        <taxon>Mucinivorans</taxon>
    </lineage>
</organism>
<keyword evidence="12" id="KW-0961">Cell wall biogenesis/degradation</keyword>
<dbReference type="GO" id="GO:0071555">
    <property type="term" value="P:cell wall organization"/>
    <property type="evidence" value="ECO:0007669"/>
    <property type="project" value="UniProtKB-KW"/>
</dbReference>
<dbReference type="PANTHER" id="PTHR43445">
    <property type="entry name" value="UDP-N-ACETYLMURAMATE--L-ALANINE LIGASE-RELATED"/>
    <property type="match status" value="1"/>
</dbReference>
<dbReference type="Gene3D" id="3.90.190.20">
    <property type="entry name" value="Mur ligase, C-terminal domain"/>
    <property type="match status" value="1"/>
</dbReference>
<dbReference type="Pfam" id="PF02875">
    <property type="entry name" value="Mur_ligase_C"/>
    <property type="match status" value="1"/>
</dbReference>
<evidence type="ECO:0000256" key="3">
    <source>
        <dbReference type="ARBA" id="ARBA00012211"/>
    </source>
</evidence>
<evidence type="ECO:0000256" key="5">
    <source>
        <dbReference type="ARBA" id="ARBA00022598"/>
    </source>
</evidence>
<evidence type="ECO:0000256" key="2">
    <source>
        <dbReference type="ARBA" id="ARBA00004752"/>
    </source>
</evidence>
<dbReference type="KEGG" id="rbc:BN938_1308"/>
<keyword evidence="8" id="KW-0067">ATP-binding</keyword>
<keyword evidence="6" id="KW-0132">Cell division</keyword>
<dbReference type="GO" id="GO:0008360">
    <property type="term" value="P:regulation of cell shape"/>
    <property type="evidence" value="ECO:0007669"/>
    <property type="project" value="UniProtKB-KW"/>
</dbReference>
<evidence type="ECO:0000313" key="18">
    <source>
        <dbReference type="EMBL" id="CDN31397.1"/>
    </source>
</evidence>
<keyword evidence="4" id="KW-0963">Cytoplasm</keyword>
<keyword evidence="9" id="KW-0133">Cell shape</keyword>
<evidence type="ECO:0000259" key="16">
    <source>
        <dbReference type="Pfam" id="PF02875"/>
    </source>
</evidence>
<dbReference type="OrthoDB" id="9804126at2"/>
<dbReference type="HOGENOM" id="CLU_028104_2_2_10"/>
<dbReference type="Pfam" id="PF08245">
    <property type="entry name" value="Mur_ligase_M"/>
    <property type="match status" value="1"/>
</dbReference>
<dbReference type="GO" id="GO:0051301">
    <property type="term" value="P:cell division"/>
    <property type="evidence" value="ECO:0007669"/>
    <property type="project" value="UniProtKB-KW"/>
</dbReference>
<evidence type="ECO:0000256" key="14">
    <source>
        <dbReference type="NCBIfam" id="TIGR01082"/>
    </source>
</evidence>
<dbReference type="InterPro" id="IPR050061">
    <property type="entry name" value="MurCDEF_pg_biosynth"/>
</dbReference>
<dbReference type="InterPro" id="IPR036565">
    <property type="entry name" value="Mur-like_cat_sf"/>
</dbReference>
<evidence type="ECO:0000256" key="4">
    <source>
        <dbReference type="ARBA" id="ARBA00022490"/>
    </source>
</evidence>
<dbReference type="Gene3D" id="3.40.50.720">
    <property type="entry name" value="NAD(P)-binding Rossmann-like Domain"/>
    <property type="match status" value="1"/>
</dbReference>
<dbReference type="AlphaFoldDB" id="A0A060R7X2"/>
<dbReference type="Pfam" id="PF01225">
    <property type="entry name" value="Mur_ligase"/>
    <property type="match status" value="1"/>
</dbReference>
<dbReference type="GO" id="GO:0008763">
    <property type="term" value="F:UDP-N-acetylmuramate-L-alanine ligase activity"/>
    <property type="evidence" value="ECO:0007669"/>
    <property type="project" value="UniProtKB-UniRule"/>
</dbReference>
<evidence type="ECO:0000256" key="8">
    <source>
        <dbReference type="ARBA" id="ARBA00022840"/>
    </source>
</evidence>
<name>A0A060R7X2_9BACT</name>
<dbReference type="EMBL" id="HG934468">
    <property type="protein sequence ID" value="CDN31397.1"/>
    <property type="molecule type" value="Genomic_DNA"/>
</dbReference>
<evidence type="ECO:0000259" key="17">
    <source>
        <dbReference type="Pfam" id="PF08245"/>
    </source>
</evidence>
<dbReference type="Gene3D" id="3.40.1190.10">
    <property type="entry name" value="Mur-like, catalytic domain"/>
    <property type="match status" value="1"/>
</dbReference>
<evidence type="ECO:0000256" key="1">
    <source>
        <dbReference type="ARBA" id="ARBA00004496"/>
    </source>
</evidence>
<dbReference type="InterPro" id="IPR036615">
    <property type="entry name" value="Mur_ligase_C_dom_sf"/>
</dbReference>
<dbReference type="SUPFAM" id="SSF53623">
    <property type="entry name" value="MurD-like peptide ligases, catalytic domain"/>
    <property type="match status" value="1"/>
</dbReference>
<reference evidence="18 19" key="1">
    <citation type="journal article" date="2015" name="Genome Announc.">
        <title>Complete Genome Sequence of the Novel Leech Symbiont Mucinivorans hirudinis M3T.</title>
        <authorList>
            <person name="Nelson M.C."/>
            <person name="Bomar L."/>
            <person name="Graf J."/>
        </authorList>
    </citation>
    <scope>NUCLEOTIDE SEQUENCE [LARGE SCALE GENOMIC DNA]</scope>
    <source>
        <strain evidence="19">M3</strain>
    </source>
</reference>
<dbReference type="InterPro" id="IPR013221">
    <property type="entry name" value="Mur_ligase_cen"/>
</dbReference>
<protein>
    <recommendedName>
        <fullName evidence="3 14">UDP-N-acetylmuramate--L-alanine ligase</fullName>
        <ecNumber evidence="3 14">6.3.2.8</ecNumber>
    </recommendedName>
</protein>
<keyword evidence="10" id="KW-0573">Peptidoglycan synthesis</keyword>
<dbReference type="STRING" id="1433126.BN938_1308"/>
<feature type="domain" description="Mur ligase N-terminal catalytic" evidence="15">
    <location>
        <begin position="4"/>
        <end position="107"/>
    </location>
</feature>
<evidence type="ECO:0000256" key="10">
    <source>
        <dbReference type="ARBA" id="ARBA00022984"/>
    </source>
</evidence>
<sequence>MKNIYFIGIGGIGMSALARYFRHEGWSVAGYDRTPTPLTHHLEEEGITIHYLDNVALIPEIYKNPATTKVVYTPAVAKEHSELNYFIENGFEVLKRSRVLGLLSRDKWTMAVAGTHGKTSTSTMVAWFNHIGAGEGSAFLGGVSKNFGTNMVLGRGDRLAVEADEFDRSFLQLTPQAAVITAADPDHLDIYGTAEEFLATFNQFADQVTDTLIVKKGVSLTTKHKCLTYSLDDPHTDFYARNIRLEDGGHYSFDIVTPCDTIECCRLGVPGLTNVENCVAAVALVAQRGYDKERLKEAIGTFRGVARRFDFHINTPQKVYMDDYAHHPEELRAMISSVRKMFPGRHLTVIFQPHLYTRTRDFQDGFGEVLSLVDRTIIIPIYPARELPIEGVTSEVIFDKLRCERHIVAKEDLLELLKRLDTDIVVTAGAGDIDALCADVAKIL</sequence>
<dbReference type="InterPro" id="IPR004101">
    <property type="entry name" value="Mur_ligase_C"/>
</dbReference>
<dbReference type="PATRIC" id="fig|1433126.3.peg.1294"/>
<dbReference type="SUPFAM" id="SSF51984">
    <property type="entry name" value="MurCD N-terminal domain"/>
    <property type="match status" value="1"/>
</dbReference>
<evidence type="ECO:0000256" key="12">
    <source>
        <dbReference type="ARBA" id="ARBA00023316"/>
    </source>
</evidence>
<dbReference type="UniPathway" id="UPA00219"/>
<evidence type="ECO:0000259" key="15">
    <source>
        <dbReference type="Pfam" id="PF01225"/>
    </source>
</evidence>
<dbReference type="GO" id="GO:0005737">
    <property type="term" value="C:cytoplasm"/>
    <property type="evidence" value="ECO:0007669"/>
    <property type="project" value="UniProtKB-SubCell"/>
</dbReference>
<evidence type="ECO:0000256" key="7">
    <source>
        <dbReference type="ARBA" id="ARBA00022741"/>
    </source>
</evidence>
<keyword evidence="7" id="KW-0547">Nucleotide-binding</keyword>
<dbReference type="InterPro" id="IPR005758">
    <property type="entry name" value="UDP-N-AcMur_Ala_ligase_MurC"/>
</dbReference>
<proteinExistence type="predicted"/>
<keyword evidence="11" id="KW-0131">Cell cycle</keyword>
<dbReference type="GO" id="GO:0009252">
    <property type="term" value="P:peptidoglycan biosynthetic process"/>
    <property type="evidence" value="ECO:0007669"/>
    <property type="project" value="UniProtKB-UniRule"/>
</dbReference>
<accession>A0A060R7X2</accession>
<dbReference type="PANTHER" id="PTHR43445:SF3">
    <property type="entry name" value="UDP-N-ACETYLMURAMATE--L-ALANINE LIGASE"/>
    <property type="match status" value="1"/>
</dbReference>
<feature type="domain" description="Mur ligase C-terminal" evidence="16">
    <location>
        <begin position="307"/>
        <end position="431"/>
    </location>
</feature>
<evidence type="ECO:0000256" key="9">
    <source>
        <dbReference type="ARBA" id="ARBA00022960"/>
    </source>
</evidence>
<dbReference type="SUPFAM" id="SSF53244">
    <property type="entry name" value="MurD-like peptide ligases, peptide-binding domain"/>
    <property type="match status" value="1"/>
</dbReference>
<comment type="subcellular location">
    <subcellularLocation>
        <location evidence="1">Cytoplasm</location>
    </subcellularLocation>
</comment>
<dbReference type="InterPro" id="IPR000713">
    <property type="entry name" value="Mur_ligase_N"/>
</dbReference>
<evidence type="ECO:0000256" key="11">
    <source>
        <dbReference type="ARBA" id="ARBA00023306"/>
    </source>
</evidence>
<dbReference type="EC" id="6.3.2.8" evidence="3 14"/>